<dbReference type="InterPro" id="IPR020946">
    <property type="entry name" value="Flavin_mOase-like"/>
</dbReference>
<comment type="similarity">
    <text evidence="2">Belongs to the FAD-binding monooxygenase family.</text>
</comment>
<comment type="similarity">
    <text evidence="1">Belongs to the FMO family.</text>
</comment>
<name>A0AA97CVL7_9ACTN</name>
<evidence type="ECO:0000256" key="2">
    <source>
        <dbReference type="ARBA" id="ARBA00010139"/>
    </source>
</evidence>
<feature type="compositionally biased region" description="Basic and acidic residues" evidence="7">
    <location>
        <begin position="440"/>
        <end position="460"/>
    </location>
</feature>
<sequence>MTEHSTSGPTTAIIGAGISGLTAGKMLADYGIDYTCFEVSDRIGGNWAFRNPNGMSSAYRSLHIDTSKHRLSFKDFPMPDDYPDFPHHAQIKAYLDDYADAFGLRANIEFENGVTHARRLDGGGWELTTQKGERRTFDLLVVGNGHHWDARMADFPGEFTGESIHAHHYIDPQEPLDLHGKRILVVGLGNSAADIAVELSSKSLQNDVTLSTRSGAWIVPKYIAGQPADKYYKTSPYVPLSWQRKVAQWGQPISAGRPENFGLPTPNHKFFEAHPTQSVELPLRLGSGDVIPKPNVSRLDGERVHFDDGTSSDFDVIVYATGYNITFPFFDENVISAPDNRIDLYKRMFKPGFDDLVFVGFAQATPTLFPFVECQTRLLGAYAAGRYRLPPVEVMNEVIVSDQHKYTGHMLDRPRHTQQVDYFIYEHDLRTKELPAGTARAERPDLHERVTDEPGVRDSGDSPTSFVSGGTRCAARHFPAGTDALAGPNGRPVIVMAHGLGGTMDSGLAPFAQRLSAAGADVLTFDYRGFGASDGQLRQTVRLADQLDDYRAAIAAAGAIDGVDPQRIVLWGVSLSGGHVLAVAAGRDDIAAVVSMTPLVNGLAAGRLALANGPASAMAASTVRGYRSKARRLAGREPLMMPIVGDPGEPGALTLPGYREDYLAIAGPTWRNEVDAALGTEIGGYRADKHAVDVAAPVLMQIADFDRSAPPHAAAEAGVKARAQVRHYPCDHFGIFPGQPYFDAACEHQIHFLTRTLASSN</sequence>
<dbReference type="InterPro" id="IPR000960">
    <property type="entry name" value="Flavin_mOase"/>
</dbReference>
<evidence type="ECO:0000256" key="4">
    <source>
        <dbReference type="ARBA" id="ARBA00022827"/>
    </source>
</evidence>
<dbReference type="GO" id="GO:0050661">
    <property type="term" value="F:NADP binding"/>
    <property type="evidence" value="ECO:0007669"/>
    <property type="project" value="InterPro"/>
</dbReference>
<proteinExistence type="inferred from homology"/>
<dbReference type="GO" id="GO:0050660">
    <property type="term" value="F:flavin adenine dinucleotide binding"/>
    <property type="evidence" value="ECO:0007669"/>
    <property type="project" value="InterPro"/>
</dbReference>
<accession>A0AA97CVL7</accession>
<dbReference type="GO" id="GO:0004499">
    <property type="term" value="F:N,N-dimethylaniline monooxygenase activity"/>
    <property type="evidence" value="ECO:0007669"/>
    <property type="project" value="InterPro"/>
</dbReference>
<dbReference type="Pfam" id="PF00561">
    <property type="entry name" value="Abhydrolase_1"/>
    <property type="match status" value="1"/>
</dbReference>
<protein>
    <recommendedName>
        <fullName evidence="8">AB hydrolase-1 domain-containing protein</fullName>
    </recommendedName>
</protein>
<feature type="region of interest" description="Disordered" evidence="7">
    <location>
        <begin position="436"/>
        <end position="468"/>
    </location>
</feature>
<keyword evidence="4" id="KW-0274">FAD</keyword>
<organism evidence="9">
    <name type="scientific">Gordonia sp. MP11Mi</name>
    <dbReference type="NCBI Taxonomy" id="3022769"/>
    <lineage>
        <taxon>Bacteria</taxon>
        <taxon>Bacillati</taxon>
        <taxon>Actinomycetota</taxon>
        <taxon>Actinomycetes</taxon>
        <taxon>Mycobacteriales</taxon>
        <taxon>Gordoniaceae</taxon>
        <taxon>Gordonia</taxon>
    </lineage>
</organism>
<dbReference type="EMBL" id="CP128986">
    <property type="protein sequence ID" value="WOC13335.1"/>
    <property type="molecule type" value="Genomic_DNA"/>
</dbReference>
<dbReference type="PANTHER" id="PTHR23023">
    <property type="entry name" value="DIMETHYLANILINE MONOOXYGENASE"/>
    <property type="match status" value="1"/>
</dbReference>
<dbReference type="InterPro" id="IPR050346">
    <property type="entry name" value="FMO-like"/>
</dbReference>
<dbReference type="InterPro" id="IPR000073">
    <property type="entry name" value="AB_hydrolase_1"/>
</dbReference>
<dbReference type="AlphaFoldDB" id="A0AA97CVL7"/>
<evidence type="ECO:0000256" key="3">
    <source>
        <dbReference type="ARBA" id="ARBA00022630"/>
    </source>
</evidence>
<dbReference type="Gene3D" id="3.40.50.1820">
    <property type="entry name" value="alpha/beta hydrolase"/>
    <property type="match status" value="1"/>
</dbReference>
<dbReference type="InterPro" id="IPR029058">
    <property type="entry name" value="AB_hydrolase_fold"/>
</dbReference>
<dbReference type="Gene3D" id="3.50.50.60">
    <property type="entry name" value="FAD/NAD(P)-binding domain"/>
    <property type="match status" value="1"/>
</dbReference>
<keyword evidence="3" id="KW-0285">Flavoprotein</keyword>
<dbReference type="Pfam" id="PF00743">
    <property type="entry name" value="FMO-like"/>
    <property type="match status" value="1"/>
</dbReference>
<evidence type="ECO:0000313" key="9">
    <source>
        <dbReference type="EMBL" id="WOC13335.1"/>
    </source>
</evidence>
<evidence type="ECO:0000256" key="1">
    <source>
        <dbReference type="ARBA" id="ARBA00009183"/>
    </source>
</evidence>
<keyword evidence="6" id="KW-0560">Oxidoreductase</keyword>
<dbReference type="SUPFAM" id="SSF51905">
    <property type="entry name" value="FAD/NAD(P)-binding domain"/>
    <property type="match status" value="2"/>
</dbReference>
<feature type="domain" description="AB hydrolase-1" evidence="8">
    <location>
        <begin position="492"/>
        <end position="604"/>
    </location>
</feature>
<evidence type="ECO:0000256" key="7">
    <source>
        <dbReference type="SAM" id="MobiDB-lite"/>
    </source>
</evidence>
<gene>
    <name evidence="9" type="ORF">MP11Mi_24360</name>
</gene>
<evidence type="ECO:0000256" key="6">
    <source>
        <dbReference type="ARBA" id="ARBA00023002"/>
    </source>
</evidence>
<keyword evidence="5" id="KW-0521">NADP</keyword>
<dbReference type="InterPro" id="IPR036188">
    <property type="entry name" value="FAD/NAD-bd_sf"/>
</dbReference>
<dbReference type="PRINTS" id="PR00370">
    <property type="entry name" value="FMOXYGENASE"/>
</dbReference>
<reference evidence="9" key="1">
    <citation type="submission" date="2023-06" db="EMBL/GenBank/DDBJ databases">
        <title>Gordonia sp. nov. and Pseudochrobactrum sp. nov., two species isolated from the burying beetle Nicrophorus vespilloides.</title>
        <authorList>
            <person name="Poehlein A."/>
            <person name="Guzman J."/>
            <person name="Daniel R."/>
            <person name="Vilcinskas A."/>
        </authorList>
    </citation>
    <scope>NUCLEOTIDE SEQUENCE</scope>
    <source>
        <strain evidence="9">MP11Mi</strain>
    </source>
</reference>
<evidence type="ECO:0000256" key="5">
    <source>
        <dbReference type="ARBA" id="ARBA00022857"/>
    </source>
</evidence>
<dbReference type="SUPFAM" id="SSF53474">
    <property type="entry name" value="alpha/beta-Hydrolases"/>
    <property type="match status" value="1"/>
</dbReference>
<evidence type="ECO:0000259" key="8">
    <source>
        <dbReference type="Pfam" id="PF00561"/>
    </source>
</evidence>